<gene>
    <name evidence="2" type="ORF">SAMN04487885_101225</name>
</gene>
<accession>A0A1I2J909</accession>
<dbReference type="Gene3D" id="3.30.1330.30">
    <property type="match status" value="1"/>
</dbReference>
<dbReference type="Proteomes" id="UP000182135">
    <property type="component" value="Unassembled WGS sequence"/>
</dbReference>
<name>A0A1I2J909_9CLOT</name>
<reference evidence="2 3" key="1">
    <citation type="submission" date="2016-10" db="EMBL/GenBank/DDBJ databases">
        <authorList>
            <person name="de Groot N.N."/>
        </authorList>
    </citation>
    <scope>NUCLEOTIDE SEQUENCE [LARGE SCALE GENOMIC DNA]</scope>
    <source>
        <strain evidence="2 3">NLAE-zl-G419</strain>
    </source>
</reference>
<dbReference type="EMBL" id="FOOE01000001">
    <property type="protein sequence ID" value="SFF50819.1"/>
    <property type="molecule type" value="Genomic_DNA"/>
</dbReference>
<dbReference type="InterPro" id="IPR004038">
    <property type="entry name" value="Ribosomal_eL8/eL30/eS12/Gad45"/>
</dbReference>
<keyword evidence="2" id="KW-0687">Ribonucleoprotein</keyword>
<proteinExistence type="predicted"/>
<feature type="domain" description="Ribosomal protein eL8/eL30/eS12/Gadd45" evidence="1">
    <location>
        <begin position="8"/>
        <end position="91"/>
    </location>
</feature>
<evidence type="ECO:0000313" key="2">
    <source>
        <dbReference type="EMBL" id="SFF50819.1"/>
    </source>
</evidence>
<keyword evidence="3" id="KW-1185">Reference proteome</keyword>
<dbReference type="InterPro" id="IPR029064">
    <property type="entry name" value="Ribosomal_eL30-like_sf"/>
</dbReference>
<dbReference type="AlphaFoldDB" id="A0A1I2J909"/>
<dbReference type="OrthoDB" id="9794863at2"/>
<sequence length="108" mass="12612">MNKFFGFLGLTKKSGNLVEGYNKCEEYIKKSKPSLLILSKEISQNTRKKFSKYCEEKQIPFIENIDKYSLGMALGREEISVIIVKDKKMADKLLNLWKEEKCESEYTN</sequence>
<dbReference type="GeneID" id="90544713"/>
<dbReference type="eggNOG" id="COG1358">
    <property type="taxonomic scope" value="Bacteria"/>
</dbReference>
<keyword evidence="2" id="KW-0689">Ribosomal protein</keyword>
<dbReference type="NCBIfam" id="NF004078">
    <property type="entry name" value="PRK05583.1"/>
    <property type="match status" value="1"/>
</dbReference>
<dbReference type="SUPFAM" id="SSF55315">
    <property type="entry name" value="L30e-like"/>
    <property type="match status" value="1"/>
</dbReference>
<dbReference type="Pfam" id="PF01248">
    <property type="entry name" value="Ribosomal_L7Ae"/>
    <property type="match status" value="1"/>
</dbReference>
<dbReference type="STRING" id="1529.SAMN04487885_101225"/>
<protein>
    <submittedName>
        <fullName evidence="2">Ribosomal protein L7Ae</fullName>
    </submittedName>
</protein>
<dbReference type="RefSeq" id="WP_027638102.1">
    <property type="nucleotide sequence ID" value="NZ_BAAACD010000019.1"/>
</dbReference>
<dbReference type="GO" id="GO:0005840">
    <property type="term" value="C:ribosome"/>
    <property type="evidence" value="ECO:0007669"/>
    <property type="project" value="UniProtKB-KW"/>
</dbReference>
<organism evidence="2 3">
    <name type="scientific">Clostridium cadaveris</name>
    <dbReference type="NCBI Taxonomy" id="1529"/>
    <lineage>
        <taxon>Bacteria</taxon>
        <taxon>Bacillati</taxon>
        <taxon>Bacillota</taxon>
        <taxon>Clostridia</taxon>
        <taxon>Eubacteriales</taxon>
        <taxon>Clostridiaceae</taxon>
        <taxon>Clostridium</taxon>
    </lineage>
</organism>
<evidence type="ECO:0000313" key="3">
    <source>
        <dbReference type="Proteomes" id="UP000182135"/>
    </source>
</evidence>
<evidence type="ECO:0000259" key="1">
    <source>
        <dbReference type="Pfam" id="PF01248"/>
    </source>
</evidence>